<gene>
    <name evidence="1" type="ORF">GCM10011403_04500</name>
</gene>
<reference evidence="1" key="2">
    <citation type="submission" date="2020-09" db="EMBL/GenBank/DDBJ databases">
        <authorList>
            <person name="Sun Q."/>
            <person name="Zhou Y."/>
        </authorList>
    </citation>
    <scope>NUCLEOTIDE SEQUENCE</scope>
    <source>
        <strain evidence="1">CGMCC 1.15425</strain>
    </source>
</reference>
<evidence type="ECO:0000313" key="1">
    <source>
        <dbReference type="EMBL" id="GGG50456.1"/>
    </source>
</evidence>
<name>A0A917LR41_9GAMM</name>
<reference evidence="1" key="1">
    <citation type="journal article" date="2014" name="Int. J. Syst. Evol. Microbiol.">
        <title>Complete genome sequence of Corynebacterium casei LMG S-19264T (=DSM 44701T), isolated from a smear-ripened cheese.</title>
        <authorList>
            <consortium name="US DOE Joint Genome Institute (JGI-PGF)"/>
            <person name="Walter F."/>
            <person name="Albersmeier A."/>
            <person name="Kalinowski J."/>
            <person name="Ruckert C."/>
        </authorList>
    </citation>
    <scope>NUCLEOTIDE SEQUENCE</scope>
    <source>
        <strain evidence="1">CGMCC 1.15425</strain>
    </source>
</reference>
<keyword evidence="2" id="KW-1185">Reference proteome</keyword>
<dbReference type="AlphaFoldDB" id="A0A917LR41"/>
<protein>
    <submittedName>
        <fullName evidence="1">Uncharacterized protein</fullName>
    </submittedName>
</protein>
<dbReference type="EMBL" id="BMIY01000002">
    <property type="protein sequence ID" value="GGG50456.1"/>
    <property type="molecule type" value="Genomic_DNA"/>
</dbReference>
<evidence type="ECO:0000313" key="2">
    <source>
        <dbReference type="Proteomes" id="UP000627715"/>
    </source>
</evidence>
<proteinExistence type="predicted"/>
<sequence length="553" mass="62705">MLVFKHAREQLAQVLNETLASCSTLRNSPDIDSYDRGVLFSKQEVMSFVFRLLDRELVEWVRGKHPLQRWKCLQVLKYPVMSANHPGRQLRRGIEPILAWQACEVIRDELLAGLSRLESGQRSSDQQRLRQRLLSIVVSVQALNPRQLPLRWTSQLPALLVHLAASQHDLLEDSRGQWLWFSQRVSVSQCVRYGNNKKGHRQVKNACMNMGDTLPEVGNDVWRKWLKHPGTNACCTRLDLLLRRVTPSDSPKADALDQHMLFISDALYQLMVSVKVTAEEQQSAWQCLIENLLLRSLYQSSRNLVWHDRSERTEGYWELVTILTLLRSGSSGLLTRCLGFEIRLSRAVRSKAVQYRLSGGLHLLPRPDLIASSLMNGKAGSATLVSDLQAELRRLITGAERLGVTWVGALAYALLQALQIESEENQRAARRRLVVRGLYRLCRMLDQAAAWQKVSAASGSINRLLQLRFGAESLLDGQQDVNGQNRTLPQVAELGPGNYRQAADIKDKYQQCRQLNQLIKMVLEEQKLQSGAASTLGRLINEQARLLRDAFSP</sequence>
<dbReference type="Proteomes" id="UP000627715">
    <property type="component" value="Unassembled WGS sequence"/>
</dbReference>
<comment type="caution">
    <text evidence="1">The sequence shown here is derived from an EMBL/GenBank/DDBJ whole genome shotgun (WGS) entry which is preliminary data.</text>
</comment>
<accession>A0A917LR41</accession>
<organism evidence="1 2">
    <name type="scientific">Pseudohongiella nitratireducens</name>
    <dbReference type="NCBI Taxonomy" id="1768907"/>
    <lineage>
        <taxon>Bacteria</taxon>
        <taxon>Pseudomonadati</taxon>
        <taxon>Pseudomonadota</taxon>
        <taxon>Gammaproteobacteria</taxon>
        <taxon>Pseudomonadales</taxon>
        <taxon>Pseudohongiellaceae</taxon>
        <taxon>Pseudohongiella</taxon>
    </lineage>
</organism>